<proteinExistence type="predicted"/>
<feature type="transmembrane region" description="Helical" evidence="1">
    <location>
        <begin position="12"/>
        <end position="32"/>
    </location>
</feature>
<evidence type="ECO:0000256" key="1">
    <source>
        <dbReference type="SAM" id="Phobius"/>
    </source>
</evidence>
<gene>
    <name evidence="2" type="ORF">I308_105832</name>
</gene>
<keyword evidence="3" id="KW-1185">Reference proteome</keyword>
<feature type="transmembrane region" description="Helical" evidence="1">
    <location>
        <begin position="52"/>
        <end position="71"/>
    </location>
</feature>
<reference evidence="3" key="1">
    <citation type="submission" date="2015-01" db="EMBL/GenBank/DDBJ databases">
        <title>The Genome Sequence of Cryptococcus gattii MMRL2647.</title>
        <authorList>
            <consortium name="The Broad Institute Genomics Platform"/>
            <person name="Cuomo C."/>
            <person name="Litvintseva A."/>
            <person name="Chen Y."/>
            <person name="Heitman J."/>
            <person name="Sun S."/>
            <person name="Springer D."/>
            <person name="Dromer F."/>
            <person name="Young S."/>
            <person name="Zeng Q."/>
            <person name="Gargeya S."/>
            <person name="Abouelleil A."/>
            <person name="Alvarado L."/>
            <person name="Chapman S.B."/>
            <person name="Gainer-Dewar J."/>
            <person name="Goldberg J."/>
            <person name="Griggs A."/>
            <person name="Gujja S."/>
            <person name="Hansen M."/>
            <person name="Howarth C."/>
            <person name="Imamovic A."/>
            <person name="Larimer J."/>
            <person name="Murphy C."/>
            <person name="Naylor J."/>
            <person name="Pearson M."/>
            <person name="Priest M."/>
            <person name="Roberts A."/>
            <person name="Saif S."/>
            <person name="Shea T."/>
            <person name="Sykes S."/>
            <person name="Wortman J."/>
            <person name="Nusbaum C."/>
            <person name="Birren B."/>
        </authorList>
    </citation>
    <scope>NUCLEOTIDE SEQUENCE [LARGE SCALE GENOMIC DNA]</scope>
    <source>
        <strain evidence="3">IND107</strain>
    </source>
</reference>
<dbReference type="GeneID" id="91992687"/>
<sequence>MFGGHNFDVGYVMRHPVFLVTFIIAIPSWIIAFAGQCAAEAKYSSSNGRTPVAGTLWFNIWLQLLVIIQLFHRRRMAAFDNGQSRLDCLFDV</sequence>
<reference evidence="2 3" key="2">
    <citation type="submission" date="2024-01" db="EMBL/GenBank/DDBJ databases">
        <title>Comparative genomics of Cryptococcus and Kwoniella reveals pathogenesis evolution and contrasting modes of karyotype evolution via chromosome fusion or intercentromeric recombination.</title>
        <authorList>
            <person name="Coelho M.A."/>
            <person name="David-Palma M."/>
            <person name="Shea T."/>
            <person name="Bowers K."/>
            <person name="Mcginley-Smith S."/>
            <person name="Mohammad A.W."/>
            <person name="Gnirke A."/>
            <person name="Yurkov A.M."/>
            <person name="Nowrousian M."/>
            <person name="Sun S."/>
            <person name="Cuomo C.A."/>
            <person name="Heitman J."/>
        </authorList>
    </citation>
    <scope>NUCLEOTIDE SEQUENCE [LARGE SCALE GENOMIC DNA]</scope>
    <source>
        <strain evidence="2 3">IND107</strain>
    </source>
</reference>
<keyword evidence="1" id="KW-0812">Transmembrane</keyword>
<dbReference type="EMBL" id="ATAM02000011">
    <property type="protein sequence ID" value="KAL0242203.1"/>
    <property type="molecule type" value="Genomic_DNA"/>
</dbReference>
<organism evidence="2 3">
    <name type="scientific">Cryptococcus tetragattii IND107</name>
    <dbReference type="NCBI Taxonomy" id="1296105"/>
    <lineage>
        <taxon>Eukaryota</taxon>
        <taxon>Fungi</taxon>
        <taxon>Dikarya</taxon>
        <taxon>Basidiomycota</taxon>
        <taxon>Agaricomycotina</taxon>
        <taxon>Tremellomycetes</taxon>
        <taxon>Tremellales</taxon>
        <taxon>Cryptococcaceae</taxon>
        <taxon>Cryptococcus</taxon>
        <taxon>Cryptococcus gattii species complex</taxon>
    </lineage>
</organism>
<evidence type="ECO:0000313" key="2">
    <source>
        <dbReference type="EMBL" id="KAL0242203.1"/>
    </source>
</evidence>
<keyword evidence="1" id="KW-1133">Transmembrane helix</keyword>
<name>A0ABR3BK85_9TREE</name>
<keyword evidence="1" id="KW-0472">Membrane</keyword>
<protein>
    <submittedName>
        <fullName evidence="2">High osmolarity signaling protein SHO1</fullName>
    </submittedName>
</protein>
<comment type="caution">
    <text evidence="2">The sequence shown here is derived from an EMBL/GenBank/DDBJ whole genome shotgun (WGS) entry which is preliminary data.</text>
</comment>
<dbReference type="Proteomes" id="UP000054399">
    <property type="component" value="Unassembled WGS sequence"/>
</dbReference>
<accession>A0ABR3BK85</accession>
<dbReference type="RefSeq" id="XP_066611585.1">
    <property type="nucleotide sequence ID" value="XM_066760281.1"/>
</dbReference>
<evidence type="ECO:0000313" key="3">
    <source>
        <dbReference type="Proteomes" id="UP000054399"/>
    </source>
</evidence>